<feature type="domain" description="Pyridoxamine 5'-phosphate oxidase N-terminal" evidence="1">
    <location>
        <begin position="5"/>
        <end position="127"/>
    </location>
</feature>
<evidence type="ECO:0000313" key="2">
    <source>
        <dbReference type="EMBL" id="RID87766.1"/>
    </source>
</evidence>
<dbReference type="Proteomes" id="UP000265816">
    <property type="component" value="Unassembled WGS sequence"/>
</dbReference>
<dbReference type="SUPFAM" id="SSF50475">
    <property type="entry name" value="FMN-binding split barrel"/>
    <property type="match status" value="1"/>
</dbReference>
<organism evidence="2 3">
    <name type="scientific">Mesobacillus zeae</name>
    <dbReference type="NCBI Taxonomy" id="1917180"/>
    <lineage>
        <taxon>Bacteria</taxon>
        <taxon>Bacillati</taxon>
        <taxon>Bacillota</taxon>
        <taxon>Bacilli</taxon>
        <taxon>Bacillales</taxon>
        <taxon>Bacillaceae</taxon>
        <taxon>Mesobacillus</taxon>
    </lineage>
</organism>
<evidence type="ECO:0000259" key="1">
    <source>
        <dbReference type="Pfam" id="PF01243"/>
    </source>
</evidence>
<comment type="caution">
    <text evidence="2">The sequence shown here is derived from an EMBL/GenBank/DDBJ whole genome shotgun (WGS) entry which is preliminary data.</text>
</comment>
<keyword evidence="3" id="KW-1185">Reference proteome</keyword>
<dbReference type="RefSeq" id="WP_119111338.1">
    <property type="nucleotide sequence ID" value="NZ_CBCSEO010000001.1"/>
</dbReference>
<dbReference type="InterPro" id="IPR052917">
    <property type="entry name" value="Stress-Dev_Protein"/>
</dbReference>
<dbReference type="PANTHER" id="PTHR34818:SF1">
    <property type="entry name" value="PROTEIN BLI-3"/>
    <property type="match status" value="1"/>
</dbReference>
<sequence>MNDSLKQKVLSVLEGNRVGSLATIKNNKPHSRYMTFLNEGLTLYTPTTKDTYKTEEIETNPNVHILLGYFGEGMGDAFVEIQGTAEIKEDQDLKSRIWNEHMEKWIKSPDDPDYIVLKIQAETIRLMNDQDAPKTLNLKEME</sequence>
<dbReference type="PANTHER" id="PTHR34818">
    <property type="entry name" value="PROTEIN BLI-3"/>
    <property type="match status" value="1"/>
</dbReference>
<dbReference type="EMBL" id="QWVT01000008">
    <property type="protein sequence ID" value="RID87766.1"/>
    <property type="molecule type" value="Genomic_DNA"/>
</dbReference>
<dbReference type="InterPro" id="IPR012349">
    <property type="entry name" value="Split_barrel_FMN-bd"/>
</dbReference>
<evidence type="ECO:0000313" key="3">
    <source>
        <dbReference type="Proteomes" id="UP000265816"/>
    </source>
</evidence>
<name>A0A398BJZ2_9BACI</name>
<dbReference type="InterPro" id="IPR011576">
    <property type="entry name" value="Pyridox_Oxase_N"/>
</dbReference>
<reference evidence="2 3" key="1">
    <citation type="submission" date="2018-08" db="EMBL/GenBank/DDBJ databases">
        <title>Bacillus jemisoniae sp. nov., Bacillus chryseoplanitiae sp. nov., Bacillus resnikiae sp. nov., and Bacillus frankliniae sp. nov., isolated from Viking spacecraft and associated surfaces.</title>
        <authorList>
            <person name="Seuylemezian A."/>
            <person name="Vaishampayan P."/>
        </authorList>
    </citation>
    <scope>NUCLEOTIDE SEQUENCE [LARGE SCALE GENOMIC DNA]</scope>
    <source>
        <strain evidence="2 3">JJ-247</strain>
    </source>
</reference>
<dbReference type="OrthoDB" id="5431160at2"/>
<dbReference type="Pfam" id="PF01243">
    <property type="entry name" value="PNPOx_N"/>
    <property type="match status" value="1"/>
</dbReference>
<protein>
    <submittedName>
        <fullName evidence="2">General stress protein</fullName>
    </submittedName>
</protein>
<accession>A0A398BJZ2</accession>
<dbReference type="AlphaFoldDB" id="A0A398BJZ2"/>
<dbReference type="Gene3D" id="2.30.110.10">
    <property type="entry name" value="Electron Transport, Fmn-binding Protein, Chain A"/>
    <property type="match status" value="1"/>
</dbReference>
<proteinExistence type="predicted"/>
<gene>
    <name evidence="2" type="ORF">D1970_02665</name>
</gene>